<dbReference type="NCBIfam" id="NF001567">
    <property type="entry name" value="PRK00389.1"/>
    <property type="match status" value="1"/>
</dbReference>
<sequence>MLRFSVCGRFVIYGNLEKCLDASGGVRDICGIAVGSTVRQKHSSTSRSRCLIDSAALSSAADAIQTQSRRLSSTLSVTETRKTCLYDLHVEKQGKIVNFAGWMLPVQYRDAIAASHQHTRSFASLFDVGHMMQTRVAGKDAGEYLESLTTCDLKSMKNGAATLTVFTNDKGGILDDLIITKDDEGKYFVVSNAGRRDEDSQLLRERQEDFKRIGKNVFVDFLDPLRQGLVALQGPTAAAALQTLVKIDLQTLKFMNSVRTEAAGSRVRISRCGYTGEDGFEISVPAKDAVDLVERILEIPDVKLAGLGARDSLRLEAGLCLYGNDIDADTTPVEAALTWLIAKGRRVEANFPGAERILSQIKMGATVKRVGLLLGQGPPARQGASILTPEGERVGKVTSGGPSPTLGRSIAMGYIPSDLAQFGGGVLVEVRGKTYKATVTRMPFVKTNYYTGK</sequence>
<comment type="subcellular location">
    <subcellularLocation>
        <location evidence="2 11">Mitochondrion</location>
    </subcellularLocation>
</comment>
<dbReference type="InterPro" id="IPR028896">
    <property type="entry name" value="GcvT/YgfZ/DmdA"/>
</dbReference>
<keyword evidence="5 11" id="KW-0032">Aminotransferase</keyword>
<comment type="function">
    <text evidence="1 11">The glycine cleavage system catalyzes the degradation of glycine.</text>
</comment>
<keyword evidence="8 11" id="KW-0496">Mitochondrion</keyword>
<feature type="domain" description="Aminomethyltransferase C-terminal" evidence="13">
    <location>
        <begin position="368"/>
        <end position="446"/>
    </location>
</feature>
<dbReference type="Pfam" id="PF08669">
    <property type="entry name" value="GCV_T_C"/>
    <property type="match status" value="1"/>
</dbReference>
<evidence type="ECO:0000256" key="9">
    <source>
        <dbReference type="ARBA" id="ARBA00047665"/>
    </source>
</evidence>
<dbReference type="PANTHER" id="PTHR43757">
    <property type="entry name" value="AMINOMETHYLTRANSFERASE"/>
    <property type="match status" value="1"/>
</dbReference>
<keyword evidence="6 11" id="KW-0808">Transferase</keyword>
<dbReference type="NCBIfam" id="TIGR00528">
    <property type="entry name" value="gcvT"/>
    <property type="match status" value="1"/>
</dbReference>
<dbReference type="PANTHER" id="PTHR43757:SF16">
    <property type="entry name" value="AMINOMETHYLTRANSFERASE, MITOCHONDRIAL"/>
    <property type="match status" value="1"/>
</dbReference>
<accession>A0A6P3X1B7</accession>
<gene>
    <name evidence="15" type="primary">LOC106743134</name>
</gene>
<organism evidence="14 15">
    <name type="scientific">Dinoponera quadriceps</name>
    <name type="common">South American ant</name>
    <dbReference type="NCBI Taxonomy" id="609295"/>
    <lineage>
        <taxon>Eukaryota</taxon>
        <taxon>Metazoa</taxon>
        <taxon>Ecdysozoa</taxon>
        <taxon>Arthropoda</taxon>
        <taxon>Hexapoda</taxon>
        <taxon>Insecta</taxon>
        <taxon>Pterygota</taxon>
        <taxon>Neoptera</taxon>
        <taxon>Endopterygota</taxon>
        <taxon>Hymenoptera</taxon>
        <taxon>Apocrita</taxon>
        <taxon>Aculeata</taxon>
        <taxon>Formicoidea</taxon>
        <taxon>Formicidae</taxon>
        <taxon>Ponerinae</taxon>
        <taxon>Ponerini</taxon>
        <taxon>Dinoponera</taxon>
    </lineage>
</organism>
<dbReference type="Gene3D" id="2.40.30.110">
    <property type="entry name" value="Aminomethyltransferase beta-barrel domains"/>
    <property type="match status" value="1"/>
</dbReference>
<dbReference type="GO" id="GO:0005739">
    <property type="term" value="C:mitochondrion"/>
    <property type="evidence" value="ECO:0007669"/>
    <property type="project" value="UniProtKB-SubCell"/>
</dbReference>
<evidence type="ECO:0000313" key="14">
    <source>
        <dbReference type="Proteomes" id="UP000515204"/>
    </source>
</evidence>
<dbReference type="InterPro" id="IPR006223">
    <property type="entry name" value="GcvT"/>
</dbReference>
<comment type="catalytic activity">
    <reaction evidence="9 11">
        <text>N(6)-[(R)-S(8)-aminomethyldihydrolipoyl]-L-lysyl-[protein] + (6S)-5,6,7,8-tetrahydrofolate = N(6)-[(R)-dihydrolipoyl]-L-lysyl-[protein] + (6R)-5,10-methylene-5,6,7,8-tetrahydrofolate + NH4(+)</text>
        <dbReference type="Rhea" id="RHEA:16945"/>
        <dbReference type="Rhea" id="RHEA-COMP:10475"/>
        <dbReference type="Rhea" id="RHEA-COMP:10492"/>
        <dbReference type="ChEBI" id="CHEBI:15636"/>
        <dbReference type="ChEBI" id="CHEBI:28938"/>
        <dbReference type="ChEBI" id="CHEBI:57453"/>
        <dbReference type="ChEBI" id="CHEBI:83100"/>
        <dbReference type="ChEBI" id="CHEBI:83143"/>
        <dbReference type="EC" id="2.1.2.10"/>
    </reaction>
</comment>
<dbReference type="GO" id="GO:0008483">
    <property type="term" value="F:transaminase activity"/>
    <property type="evidence" value="ECO:0007669"/>
    <property type="project" value="UniProtKB-KW"/>
</dbReference>
<protein>
    <recommendedName>
        <fullName evidence="11">Aminomethyltransferase</fullName>
        <ecNumber evidence="11">2.1.2.10</ecNumber>
    </recommendedName>
    <alternativeName>
        <fullName evidence="11">Glycine cleavage system T protein</fullName>
    </alternativeName>
</protein>
<reference evidence="15" key="1">
    <citation type="submission" date="2025-08" db="UniProtKB">
        <authorList>
            <consortium name="RefSeq"/>
        </authorList>
    </citation>
    <scope>IDENTIFICATION</scope>
</reference>
<feature type="binding site" evidence="10">
    <location>
        <position position="281"/>
    </location>
    <ligand>
        <name>substrate</name>
    </ligand>
</feature>
<evidence type="ECO:0000256" key="5">
    <source>
        <dbReference type="ARBA" id="ARBA00022576"/>
    </source>
</evidence>
<dbReference type="AlphaFoldDB" id="A0A6P3X1B7"/>
<dbReference type="RefSeq" id="XP_014472161.1">
    <property type="nucleotide sequence ID" value="XM_014616675.1"/>
</dbReference>
<evidence type="ECO:0000256" key="1">
    <source>
        <dbReference type="ARBA" id="ARBA00003631"/>
    </source>
</evidence>
<dbReference type="Proteomes" id="UP000515204">
    <property type="component" value="Unplaced"/>
</dbReference>
<evidence type="ECO:0000259" key="13">
    <source>
        <dbReference type="Pfam" id="PF08669"/>
    </source>
</evidence>
<evidence type="ECO:0000259" key="12">
    <source>
        <dbReference type="Pfam" id="PF01571"/>
    </source>
</evidence>
<evidence type="ECO:0000256" key="2">
    <source>
        <dbReference type="ARBA" id="ARBA00004173"/>
    </source>
</evidence>
<dbReference type="FunFam" id="3.30.70.1400:FF:000001">
    <property type="entry name" value="Aminomethyltransferase"/>
    <property type="match status" value="1"/>
</dbReference>
<keyword evidence="7 11" id="KW-0809">Transit peptide</keyword>
<dbReference type="Gene3D" id="4.10.1250.10">
    <property type="entry name" value="Aminomethyltransferase fragment"/>
    <property type="match status" value="1"/>
</dbReference>
<dbReference type="Gene3D" id="3.30.70.1400">
    <property type="entry name" value="Aminomethyltransferase beta-barrel domains"/>
    <property type="match status" value="1"/>
</dbReference>
<dbReference type="InterPro" id="IPR027266">
    <property type="entry name" value="TrmE/GcvT-like"/>
</dbReference>
<evidence type="ECO:0000256" key="11">
    <source>
        <dbReference type="RuleBase" id="RU003981"/>
    </source>
</evidence>
<evidence type="ECO:0000313" key="15">
    <source>
        <dbReference type="RefSeq" id="XP_014472161.1"/>
    </source>
</evidence>
<dbReference type="SUPFAM" id="SSF103025">
    <property type="entry name" value="Folate-binding domain"/>
    <property type="match status" value="1"/>
</dbReference>
<dbReference type="KEGG" id="dqu:106743134"/>
<dbReference type="FunFam" id="4.10.1250.10:FF:000002">
    <property type="entry name" value="Aminomethyltransferase"/>
    <property type="match status" value="1"/>
</dbReference>
<dbReference type="GO" id="GO:0004047">
    <property type="term" value="F:aminomethyltransferase activity"/>
    <property type="evidence" value="ECO:0007669"/>
    <property type="project" value="UniProtKB-EC"/>
</dbReference>
<dbReference type="EC" id="2.1.2.10" evidence="11"/>
<dbReference type="GeneID" id="106743134"/>
<dbReference type="SUPFAM" id="SSF101790">
    <property type="entry name" value="Aminomethyltransferase beta-barrel domain"/>
    <property type="match status" value="1"/>
</dbReference>
<comment type="similarity">
    <text evidence="3 11">Belongs to the GcvT family.</text>
</comment>
<dbReference type="GO" id="GO:0006546">
    <property type="term" value="P:glycine catabolic process"/>
    <property type="evidence" value="ECO:0007669"/>
    <property type="project" value="InterPro"/>
</dbReference>
<evidence type="ECO:0000256" key="10">
    <source>
        <dbReference type="PIRSR" id="PIRSR006487-1"/>
    </source>
</evidence>
<evidence type="ECO:0000256" key="6">
    <source>
        <dbReference type="ARBA" id="ARBA00022679"/>
    </source>
</evidence>
<evidence type="ECO:0000256" key="7">
    <source>
        <dbReference type="ARBA" id="ARBA00022946"/>
    </source>
</evidence>
<keyword evidence="14" id="KW-1185">Reference proteome</keyword>
<name>A0A6P3X1B7_DINQU</name>
<dbReference type="Pfam" id="PF01571">
    <property type="entry name" value="GCV_T"/>
    <property type="match status" value="1"/>
</dbReference>
<feature type="domain" description="GCVT N-terminal" evidence="12">
    <location>
        <begin position="85"/>
        <end position="343"/>
    </location>
</feature>
<dbReference type="InterPro" id="IPR029043">
    <property type="entry name" value="GcvT/YgfZ_C"/>
</dbReference>
<evidence type="ECO:0000256" key="3">
    <source>
        <dbReference type="ARBA" id="ARBA00008609"/>
    </source>
</evidence>
<dbReference type="InterPro" id="IPR013977">
    <property type="entry name" value="GcvT_C"/>
</dbReference>
<dbReference type="OrthoDB" id="10263536at2759"/>
<proteinExistence type="inferred from homology"/>
<dbReference type="PIRSF" id="PIRSF006487">
    <property type="entry name" value="GcvT"/>
    <property type="match status" value="1"/>
</dbReference>
<comment type="subunit">
    <text evidence="4 11">The glycine cleavage system is composed of four proteins: P, T, L and H.</text>
</comment>
<dbReference type="InterPro" id="IPR006222">
    <property type="entry name" value="GCVT_N"/>
</dbReference>
<dbReference type="Gene3D" id="3.30.1360.120">
    <property type="entry name" value="Probable tRNA modification gtpase trme, domain 1"/>
    <property type="match status" value="1"/>
</dbReference>
<dbReference type="GO" id="GO:0005960">
    <property type="term" value="C:glycine cleavage complex"/>
    <property type="evidence" value="ECO:0007669"/>
    <property type="project" value="InterPro"/>
</dbReference>
<evidence type="ECO:0000256" key="4">
    <source>
        <dbReference type="ARBA" id="ARBA00011690"/>
    </source>
</evidence>
<evidence type="ECO:0000256" key="8">
    <source>
        <dbReference type="ARBA" id="ARBA00023128"/>
    </source>
</evidence>